<evidence type="ECO:0000256" key="13">
    <source>
        <dbReference type="ARBA" id="ARBA00023237"/>
    </source>
</evidence>
<dbReference type="SUPFAM" id="SSF56935">
    <property type="entry name" value="Porins"/>
    <property type="match status" value="1"/>
</dbReference>
<keyword evidence="19" id="KW-1185">Reference proteome</keyword>
<name>A0A4U3KSI1_9BACT</name>
<evidence type="ECO:0000256" key="2">
    <source>
        <dbReference type="ARBA" id="ARBA00009810"/>
    </source>
</evidence>
<dbReference type="PROSITE" id="PS01156">
    <property type="entry name" value="TONB_DEPENDENT_REC_2"/>
    <property type="match status" value="1"/>
</dbReference>
<dbReference type="GO" id="GO:0030246">
    <property type="term" value="F:carbohydrate binding"/>
    <property type="evidence" value="ECO:0007669"/>
    <property type="project" value="InterPro"/>
</dbReference>
<reference evidence="18 19" key="1">
    <citation type="submission" date="2019-05" db="EMBL/GenBank/DDBJ databases">
        <title>Panacibacter sp. strain 17mud1-8 Genome sequencing and assembly.</title>
        <authorList>
            <person name="Chhetri G."/>
        </authorList>
    </citation>
    <scope>NUCLEOTIDE SEQUENCE [LARGE SCALE GENOMIC DNA]</scope>
    <source>
        <strain evidence="18 19">17mud1-8</strain>
    </source>
</reference>
<dbReference type="EMBL" id="SZQL01000023">
    <property type="protein sequence ID" value="TKK65252.1"/>
    <property type="molecule type" value="Genomic_DNA"/>
</dbReference>
<dbReference type="SUPFAM" id="SSF49452">
    <property type="entry name" value="Starch-binding domain-like"/>
    <property type="match status" value="1"/>
</dbReference>
<dbReference type="Pfam" id="PF00593">
    <property type="entry name" value="TonB_dep_Rec_b-barrel"/>
    <property type="match status" value="1"/>
</dbReference>
<accession>A0A4U3KSI1</accession>
<evidence type="ECO:0000256" key="12">
    <source>
        <dbReference type="ARBA" id="ARBA00023170"/>
    </source>
</evidence>
<evidence type="ECO:0000256" key="15">
    <source>
        <dbReference type="RuleBase" id="RU003357"/>
    </source>
</evidence>
<dbReference type="NCBIfam" id="TIGR01783">
    <property type="entry name" value="TonB-siderophor"/>
    <property type="match status" value="1"/>
</dbReference>
<feature type="domain" description="TonB-dependent receptor-like beta-barrel" evidence="16">
    <location>
        <begin position="335"/>
        <end position="747"/>
    </location>
</feature>
<evidence type="ECO:0000256" key="8">
    <source>
        <dbReference type="ARBA" id="ARBA00023004"/>
    </source>
</evidence>
<evidence type="ECO:0000256" key="5">
    <source>
        <dbReference type="ARBA" id="ARBA00022496"/>
    </source>
</evidence>
<keyword evidence="12 18" id="KW-0675">Receptor</keyword>
<dbReference type="Gene3D" id="2.60.40.1120">
    <property type="entry name" value="Carboxypeptidase-like, regulatory domain"/>
    <property type="match status" value="1"/>
</dbReference>
<evidence type="ECO:0000256" key="11">
    <source>
        <dbReference type="ARBA" id="ARBA00023136"/>
    </source>
</evidence>
<dbReference type="PROSITE" id="PS52016">
    <property type="entry name" value="TONB_DEPENDENT_REC_3"/>
    <property type="match status" value="1"/>
</dbReference>
<dbReference type="Proteomes" id="UP000305848">
    <property type="component" value="Unassembled WGS sequence"/>
</dbReference>
<keyword evidence="7" id="KW-0732">Signal</keyword>
<dbReference type="OrthoDB" id="9775095at2"/>
<keyword evidence="10 15" id="KW-0798">TonB box</keyword>
<dbReference type="PANTHER" id="PTHR32552:SF68">
    <property type="entry name" value="FERRICHROME OUTER MEMBRANE TRANSPORTER_PHAGE RECEPTOR"/>
    <property type="match status" value="1"/>
</dbReference>
<dbReference type="GO" id="GO:0015891">
    <property type="term" value="P:siderophore transport"/>
    <property type="evidence" value="ECO:0007669"/>
    <property type="project" value="InterPro"/>
</dbReference>
<organism evidence="18 19">
    <name type="scientific">Ilyomonas limi</name>
    <dbReference type="NCBI Taxonomy" id="2575867"/>
    <lineage>
        <taxon>Bacteria</taxon>
        <taxon>Pseudomonadati</taxon>
        <taxon>Bacteroidota</taxon>
        <taxon>Chitinophagia</taxon>
        <taxon>Chitinophagales</taxon>
        <taxon>Chitinophagaceae</taxon>
        <taxon>Ilyomonas</taxon>
    </lineage>
</organism>
<keyword evidence="11 14" id="KW-0472">Membrane</keyword>
<dbReference type="CDD" id="cd01347">
    <property type="entry name" value="ligand_gated_channel"/>
    <property type="match status" value="1"/>
</dbReference>
<evidence type="ECO:0000259" key="16">
    <source>
        <dbReference type="Pfam" id="PF00593"/>
    </source>
</evidence>
<dbReference type="InterPro" id="IPR012910">
    <property type="entry name" value="Plug_dom"/>
</dbReference>
<dbReference type="InterPro" id="IPR037066">
    <property type="entry name" value="Plug_dom_sf"/>
</dbReference>
<dbReference type="InterPro" id="IPR010917">
    <property type="entry name" value="TonB_rcpt_CS"/>
</dbReference>
<proteinExistence type="inferred from homology"/>
<evidence type="ECO:0000256" key="4">
    <source>
        <dbReference type="ARBA" id="ARBA00022452"/>
    </source>
</evidence>
<dbReference type="InterPro" id="IPR039426">
    <property type="entry name" value="TonB-dep_rcpt-like"/>
</dbReference>
<dbReference type="Gene3D" id="2.170.130.10">
    <property type="entry name" value="TonB-dependent receptor, plug domain"/>
    <property type="match status" value="1"/>
</dbReference>
<keyword evidence="6 14" id="KW-0812">Transmembrane</keyword>
<keyword evidence="8" id="KW-0408">Iron</keyword>
<keyword evidence="13 14" id="KW-0998">Cell outer membrane</keyword>
<evidence type="ECO:0000256" key="3">
    <source>
        <dbReference type="ARBA" id="ARBA00022448"/>
    </source>
</evidence>
<dbReference type="InterPro" id="IPR013784">
    <property type="entry name" value="Carb-bd-like_fold"/>
</dbReference>
<evidence type="ECO:0000256" key="14">
    <source>
        <dbReference type="PROSITE-ProRule" id="PRU01360"/>
    </source>
</evidence>
<dbReference type="InterPro" id="IPR000531">
    <property type="entry name" value="Beta-barrel_TonB"/>
</dbReference>
<dbReference type="GO" id="GO:0009279">
    <property type="term" value="C:cell outer membrane"/>
    <property type="evidence" value="ECO:0007669"/>
    <property type="project" value="UniProtKB-SubCell"/>
</dbReference>
<dbReference type="InterPro" id="IPR036942">
    <property type="entry name" value="Beta-barrel_TonB_sf"/>
</dbReference>
<evidence type="ECO:0000256" key="10">
    <source>
        <dbReference type="ARBA" id="ARBA00023077"/>
    </source>
</evidence>
<keyword evidence="5" id="KW-0410">Iron transport</keyword>
<dbReference type="InterPro" id="IPR010105">
    <property type="entry name" value="TonB_sidphr_rcpt"/>
</dbReference>
<dbReference type="Gene3D" id="2.40.170.20">
    <property type="entry name" value="TonB-dependent receptor, beta-barrel domain"/>
    <property type="match status" value="1"/>
</dbReference>
<dbReference type="Pfam" id="PF07715">
    <property type="entry name" value="Plug"/>
    <property type="match status" value="1"/>
</dbReference>
<evidence type="ECO:0000259" key="17">
    <source>
        <dbReference type="Pfam" id="PF07715"/>
    </source>
</evidence>
<dbReference type="GO" id="GO:0038023">
    <property type="term" value="F:signaling receptor activity"/>
    <property type="evidence" value="ECO:0007669"/>
    <property type="project" value="InterPro"/>
</dbReference>
<keyword evidence="4 14" id="KW-1134">Transmembrane beta strand</keyword>
<sequence>MICVLLATGIAVAGMAQNKNGVIKGVIKLSGGEPAAYVHVQLQGTQRGATTTESGSFIIRNVVPATYQVEVSLSGYQSVSQPVTVSEAATATVNIELSLSEQQLEEVVVRTGRTGYKVSQLSPSLRLNESLLQTPQNIQVVTSQVLRDQQVFDMLEGVTRNVSGVTRVEHWDNYARINMRGSAIPSFRNGMNISMPWGPLTEDMSFVDRIEFVKGPAGFMMANGEPGGFYNVVTKKPTGINKREINFTYGSYNTYRATADLDGKFTKNDKLLYRLNIMTEHKGSHRLFEYNNRYTIAPVVTYNIDKKTSLTAEYVYQFSRMSAIGSAYAFSANKYGELPKNATTAEPNLPPTNINDHSATLTFNRQLGSNWQFTTQLAYLRFKQVGSSLWYDSVKANGDLYRNTSIWDAIGRNQIAQVYVNGQVTTGNITHKILAGVDAGKKNYWADWSQSAPLQGPEVFNIYHPVYGIPDNMIPVFDRSKSIKDRAEASYGIVNQSYTGYYVQDQLQLLNDKLRITLAGRYTTVTQNDYGTKYKGKKLTPRIGVSYSIDKATSVYGLYDQAFVPQAGYDSLKMRSFIPVTGNNIEVGFKRDWLDGRWNTTLAAYQIIKNNVATAVSGRPNAQTQLGQTKTQGVEFDLRGQIAKALDITLNYAFTDAKISKDNDKSVVGNPVAGSTKHITNGWLSYRIPQGVLKGVGIGAGYQYQVKRSSWFIFDNSSASLPDYFRMDGALSWQNDKLSVALNVNNLLNAYLYSGSPYAGAYYWQTEAPRNFRISVEYKF</sequence>
<dbReference type="PANTHER" id="PTHR32552">
    <property type="entry name" value="FERRICHROME IRON RECEPTOR-RELATED"/>
    <property type="match status" value="1"/>
</dbReference>
<evidence type="ECO:0000256" key="1">
    <source>
        <dbReference type="ARBA" id="ARBA00004571"/>
    </source>
</evidence>
<comment type="caution">
    <text evidence="18">The sequence shown here is derived from an EMBL/GenBank/DDBJ whole genome shotgun (WGS) entry which is preliminary data.</text>
</comment>
<comment type="similarity">
    <text evidence="2 14 15">Belongs to the TonB-dependent receptor family.</text>
</comment>
<comment type="subcellular location">
    <subcellularLocation>
        <location evidence="1 14">Cell outer membrane</location>
        <topology evidence="1 14">Multi-pass membrane protein</topology>
    </subcellularLocation>
</comment>
<protein>
    <submittedName>
        <fullName evidence="18">TonB-dependent receptor</fullName>
    </submittedName>
</protein>
<evidence type="ECO:0000256" key="7">
    <source>
        <dbReference type="ARBA" id="ARBA00022729"/>
    </source>
</evidence>
<evidence type="ECO:0000313" key="18">
    <source>
        <dbReference type="EMBL" id="TKK65252.1"/>
    </source>
</evidence>
<gene>
    <name evidence="18" type="ORF">FC093_20575</name>
</gene>
<dbReference type="AlphaFoldDB" id="A0A4U3KSI1"/>
<evidence type="ECO:0000256" key="9">
    <source>
        <dbReference type="ARBA" id="ARBA00023065"/>
    </source>
</evidence>
<dbReference type="GO" id="GO:0015344">
    <property type="term" value="F:siderophore uptake transmembrane transporter activity"/>
    <property type="evidence" value="ECO:0007669"/>
    <property type="project" value="TreeGrafter"/>
</dbReference>
<dbReference type="Pfam" id="PF13715">
    <property type="entry name" value="CarbopepD_reg_2"/>
    <property type="match status" value="1"/>
</dbReference>
<evidence type="ECO:0000256" key="6">
    <source>
        <dbReference type="ARBA" id="ARBA00022692"/>
    </source>
</evidence>
<evidence type="ECO:0000313" key="19">
    <source>
        <dbReference type="Proteomes" id="UP000305848"/>
    </source>
</evidence>
<keyword evidence="3 14" id="KW-0813">Transport</keyword>
<keyword evidence="9" id="KW-0406">Ion transport</keyword>
<feature type="domain" description="TonB-dependent receptor plug" evidence="17">
    <location>
        <begin position="132"/>
        <end position="228"/>
    </location>
</feature>